<dbReference type="SUPFAM" id="SSF49313">
    <property type="entry name" value="Cadherin-like"/>
    <property type="match status" value="1"/>
</dbReference>
<accession>A0A1A9X190</accession>
<feature type="domain" description="Cadherin" evidence="2">
    <location>
        <begin position="3"/>
        <end position="122"/>
    </location>
</feature>
<keyword evidence="1" id="KW-0106">Calcium</keyword>
<dbReference type="STRING" id="37001.A0A1A9X190"/>
<protein>
    <recommendedName>
        <fullName evidence="2">Cadherin domain-containing protein</fullName>
    </recommendedName>
</protein>
<dbReference type="GO" id="GO:0016020">
    <property type="term" value="C:membrane"/>
    <property type="evidence" value="ECO:0007669"/>
    <property type="project" value="InterPro"/>
</dbReference>
<dbReference type="Gene3D" id="2.60.40.60">
    <property type="entry name" value="Cadherins"/>
    <property type="match status" value="1"/>
</dbReference>
<dbReference type="InterPro" id="IPR002126">
    <property type="entry name" value="Cadherin-like_dom"/>
</dbReference>
<dbReference type="Proteomes" id="UP000091820">
    <property type="component" value="Unassembled WGS sequence"/>
</dbReference>
<dbReference type="GO" id="GO:0007156">
    <property type="term" value="P:homophilic cell adhesion via plasma membrane adhesion molecules"/>
    <property type="evidence" value="ECO:0007669"/>
    <property type="project" value="InterPro"/>
</dbReference>
<reference evidence="4" key="1">
    <citation type="submission" date="2014-03" db="EMBL/GenBank/DDBJ databases">
        <authorList>
            <person name="Aksoy S."/>
            <person name="Warren W."/>
            <person name="Wilson R.K."/>
        </authorList>
    </citation>
    <scope>NUCLEOTIDE SEQUENCE [LARGE SCALE GENOMIC DNA]</scope>
    <source>
        <strain evidence="4">IAEA</strain>
    </source>
</reference>
<dbReference type="PROSITE" id="PS50268">
    <property type="entry name" value="CADHERIN_2"/>
    <property type="match status" value="1"/>
</dbReference>
<dbReference type="CDD" id="cd11304">
    <property type="entry name" value="Cadherin_repeat"/>
    <property type="match status" value="1"/>
</dbReference>
<organism evidence="3 4">
    <name type="scientific">Glossina brevipalpis</name>
    <dbReference type="NCBI Taxonomy" id="37001"/>
    <lineage>
        <taxon>Eukaryota</taxon>
        <taxon>Metazoa</taxon>
        <taxon>Ecdysozoa</taxon>
        <taxon>Arthropoda</taxon>
        <taxon>Hexapoda</taxon>
        <taxon>Insecta</taxon>
        <taxon>Pterygota</taxon>
        <taxon>Neoptera</taxon>
        <taxon>Endopterygota</taxon>
        <taxon>Diptera</taxon>
        <taxon>Brachycera</taxon>
        <taxon>Muscomorpha</taxon>
        <taxon>Hippoboscoidea</taxon>
        <taxon>Glossinidae</taxon>
        <taxon>Glossina</taxon>
    </lineage>
</organism>
<proteinExistence type="predicted"/>
<evidence type="ECO:0000313" key="4">
    <source>
        <dbReference type="Proteomes" id="UP000091820"/>
    </source>
</evidence>
<dbReference type="GO" id="GO:0005509">
    <property type="term" value="F:calcium ion binding"/>
    <property type="evidence" value="ECO:0007669"/>
    <property type="project" value="UniProtKB-UniRule"/>
</dbReference>
<dbReference type="VEuPathDB" id="VectorBase:GBRI040514"/>
<evidence type="ECO:0000313" key="3">
    <source>
        <dbReference type="EnsemblMetazoa" id="GBRI040514-PA"/>
    </source>
</evidence>
<evidence type="ECO:0000259" key="2">
    <source>
        <dbReference type="PROSITE" id="PS50268"/>
    </source>
</evidence>
<dbReference type="AlphaFoldDB" id="A0A1A9X190"/>
<reference evidence="3" key="2">
    <citation type="submission" date="2020-05" db="UniProtKB">
        <authorList>
            <consortium name="EnsemblMetazoa"/>
        </authorList>
    </citation>
    <scope>IDENTIFICATION</scope>
    <source>
        <strain evidence="3">IAEA</strain>
    </source>
</reference>
<dbReference type="InterPro" id="IPR015919">
    <property type="entry name" value="Cadherin-like_sf"/>
</dbReference>
<evidence type="ECO:0000256" key="1">
    <source>
        <dbReference type="PROSITE-ProRule" id="PRU00043"/>
    </source>
</evidence>
<name>A0A1A9X190_9MUSC</name>
<sequence>MRSTPVGTTIFRNIQALDKDAGVNGLVEYFIVEGSTNTTEDEKMTIADGYGTFAISFPHQGQSDAEMLVGYDMHYDFLKYSVQVLIPLGLVLKGFSRFDKVTVVKTLDYEKIQRYYLTIVASVSQNIHQTKNSQTRTRRHKRMRLKSNTRYHAKMANNEDFLSHHYFESSFESFLPKVLLNTSTQWTHTVFLTKFLAYRNS</sequence>
<dbReference type="EnsemblMetazoa" id="GBRI040514-RA">
    <property type="protein sequence ID" value="GBRI040514-PA"/>
    <property type="gene ID" value="GBRI040514"/>
</dbReference>
<keyword evidence="4" id="KW-1185">Reference proteome</keyword>